<dbReference type="KEGG" id="vg:40100439"/>
<dbReference type="OrthoDB" id="28504at10239"/>
<proteinExistence type="predicted"/>
<protein>
    <submittedName>
        <fullName evidence="1">Uncharacterized protein</fullName>
    </submittedName>
</protein>
<sequence>MGLTIVSPFCYNSYTPSRKERNMTREERIEAAHKVLSYKHLEMMEAMERVLGTFGEENKDKFAAVYDEVENILYPHGAGEDAVYCEN</sequence>
<name>A0A2C9CY97_9CAUD</name>
<evidence type="ECO:0000313" key="2">
    <source>
        <dbReference type="EMBL" id="VUE36067.1"/>
    </source>
</evidence>
<organism evidence="1 3">
    <name type="scientific">Yersinia phage fHe-Yen9-04</name>
    <dbReference type="NCBI Taxonomy" id="2052742"/>
    <lineage>
        <taxon>Viruses</taxon>
        <taxon>Duplodnaviria</taxon>
        <taxon>Heunggongvirae</taxon>
        <taxon>Uroviricota</taxon>
        <taxon>Caudoviricetes</taxon>
        <taxon>Eneladusvirus</taxon>
        <taxon>Eneladusvirus Yen904</taxon>
    </lineage>
</organism>
<keyword evidence="3" id="KW-1185">Reference proteome</keyword>
<reference evidence="2 4" key="3">
    <citation type="submission" date="2019-06" db="EMBL/GenBank/DDBJ databases">
        <authorList>
            <person name="Bower L."/>
            <person name="Leinonen R."/>
        </authorList>
    </citation>
    <scope>NUCLEOTIDE SEQUENCE [LARGE SCALE GENOMIC DNA]</scope>
</reference>
<reference evidence="3" key="2">
    <citation type="submission" date="2017-10" db="EMBL/GenBank/DDBJ databases">
        <authorList>
            <person name="Skurnik M."/>
        </authorList>
    </citation>
    <scope>NUCLEOTIDE SEQUENCE [LARGE SCALE GENOMIC DNA]</scope>
</reference>
<gene>
    <name evidence="1" type="primary">g021</name>
</gene>
<dbReference type="EMBL" id="LR596615">
    <property type="protein sequence ID" value="VUE36067.1"/>
    <property type="molecule type" value="Genomic_DNA"/>
</dbReference>
<dbReference type="GeneID" id="40100439"/>
<dbReference type="EMBL" id="LT960551">
    <property type="protein sequence ID" value="SOK58298.1"/>
    <property type="molecule type" value="Genomic_DNA"/>
</dbReference>
<evidence type="ECO:0000313" key="1">
    <source>
        <dbReference type="EMBL" id="SOK58298.1"/>
    </source>
</evidence>
<dbReference type="Proteomes" id="UP000240931">
    <property type="component" value="Segment"/>
</dbReference>
<accession>A0A2C9CY97</accession>
<evidence type="ECO:0000313" key="4">
    <source>
        <dbReference type="Proteomes" id="UP000317227"/>
    </source>
</evidence>
<dbReference type="RefSeq" id="YP_009623631.1">
    <property type="nucleotide sequence ID" value="NC_042116.1"/>
</dbReference>
<dbReference type="Proteomes" id="UP000317227">
    <property type="component" value="Segment"/>
</dbReference>
<reference evidence="1" key="1">
    <citation type="submission" date="2017-10" db="EMBL/GenBank/DDBJ databases">
        <authorList>
            <person name="Banno H."/>
            <person name="Chua N.-H."/>
        </authorList>
    </citation>
    <scope>NUCLEOTIDE SEQUENCE [LARGE SCALE GENOMIC DNA]</scope>
</reference>
<evidence type="ECO:0000313" key="3">
    <source>
        <dbReference type="Proteomes" id="UP000240931"/>
    </source>
</evidence>